<keyword evidence="4" id="KW-0967">Endosome</keyword>
<feature type="domain" description="PX" evidence="9">
    <location>
        <begin position="73"/>
        <end position="197"/>
    </location>
</feature>
<dbReference type="STRING" id="45354.A0A1L0GCB2"/>
<evidence type="ECO:0000256" key="7">
    <source>
        <dbReference type="ARBA" id="ARBA00023136"/>
    </source>
</evidence>
<sequence length="592" mass="69017">MDDDGLFGEIEQDNNPLFYSSSTFANPYNLLHDGPSLPRQPQTSGANPHMDFSSTALVNSSLGLSQKIKKMLNNTKLRIDVILTERLVNSNVIVYLIELRLDKQEDAIIVKRRYSEFKSLRDNLVKLFPTTIIPPIPEKHTLITYLINSIDNSKEILVIEVRKRYFRNFLRDVVFDLNPLLRNCPLLHKFLDPNYELCWENAINEPPVSMLPQNLLLSNPNDPTDQNGLYMLLPSVNGFDLDSTDNLPGLKKLNDDLHRLHNEINLFDLKESNLPELKDNKMAFGEIPVELINYEINFHQNIKVLHDLHKLNNRSVRNLKHMVNVLVELGANMNNFSLQIHELNSLDANLLSLTIERFGLTMDSSFLNFEHFLYKHVIPDWQEPIDQFVQYYYSALQLIKFYKYKLVQFKLLYKLKFNKAQELANYTNTHHSVKHLKDLNIDSPSIKSAIRKIETKQRRGGNLHTKKSWYGLFGGNKTTFSLPEENNYRQNGVNYEQPVDLSSHYQHKIQHIEKELLKLDQLIELFNGDVIELTKNLQINFDEYLVTMEKKWLTAMLDFIRAGKQLFNESLVSWNELRTFIDETTENEHGSV</sequence>
<dbReference type="GO" id="GO:0035091">
    <property type="term" value="F:phosphatidylinositol binding"/>
    <property type="evidence" value="ECO:0007669"/>
    <property type="project" value="InterPro"/>
</dbReference>
<dbReference type="PANTHER" id="PTHR46979:SF2">
    <property type="entry name" value="SORTING NEXIN-41"/>
    <property type="match status" value="1"/>
</dbReference>
<dbReference type="EMBL" id="LT635766">
    <property type="protein sequence ID" value="SGZ54005.1"/>
    <property type="molecule type" value="Genomic_DNA"/>
</dbReference>
<proteinExistence type="inferred from homology"/>
<keyword evidence="5" id="KW-0653">Protein transport</keyword>
<dbReference type="InterPro" id="IPR001683">
    <property type="entry name" value="PX_dom"/>
</dbReference>
<dbReference type="PANTHER" id="PTHR46979">
    <property type="entry name" value="SORTING NEXIN-41"/>
    <property type="match status" value="1"/>
</dbReference>
<dbReference type="GO" id="GO:0015031">
    <property type="term" value="P:protein transport"/>
    <property type="evidence" value="ECO:0007669"/>
    <property type="project" value="UniProtKB-KW"/>
</dbReference>
<evidence type="ECO:0000256" key="6">
    <source>
        <dbReference type="ARBA" id="ARBA00023121"/>
    </source>
</evidence>
<keyword evidence="3" id="KW-0813">Transport</keyword>
<dbReference type="OrthoDB" id="289314at2759"/>
<keyword evidence="7" id="KW-0472">Membrane</keyword>
<dbReference type="CDD" id="cd06867">
    <property type="entry name" value="PX_SNX41_42"/>
    <property type="match status" value="1"/>
</dbReference>
<keyword evidence="6" id="KW-0446">Lipid-binding</keyword>
<dbReference type="GO" id="GO:0005829">
    <property type="term" value="C:cytosol"/>
    <property type="evidence" value="ECO:0007669"/>
    <property type="project" value="GOC"/>
</dbReference>
<feature type="region of interest" description="Disordered" evidence="8">
    <location>
        <begin position="31"/>
        <end position="50"/>
    </location>
</feature>
<evidence type="ECO:0000313" key="13">
    <source>
        <dbReference type="Proteomes" id="UP000182334"/>
    </source>
</evidence>
<protein>
    <submittedName>
        <fullName evidence="11">CIC11C00000000734</fullName>
    </submittedName>
    <submittedName>
        <fullName evidence="10">CIC11C00000001347</fullName>
    </submittedName>
</protein>
<evidence type="ECO:0000256" key="5">
    <source>
        <dbReference type="ARBA" id="ARBA00022927"/>
    </source>
</evidence>
<evidence type="ECO:0000256" key="8">
    <source>
        <dbReference type="SAM" id="MobiDB-lite"/>
    </source>
</evidence>
<organism evidence="10 12">
    <name type="scientific">Sungouiella intermedia</name>
    <dbReference type="NCBI Taxonomy" id="45354"/>
    <lineage>
        <taxon>Eukaryota</taxon>
        <taxon>Fungi</taxon>
        <taxon>Dikarya</taxon>
        <taxon>Ascomycota</taxon>
        <taxon>Saccharomycotina</taxon>
        <taxon>Pichiomycetes</taxon>
        <taxon>Metschnikowiaceae</taxon>
        <taxon>Sungouiella</taxon>
    </lineage>
</organism>
<evidence type="ECO:0000256" key="2">
    <source>
        <dbReference type="ARBA" id="ARBA00010883"/>
    </source>
</evidence>
<evidence type="ECO:0000313" key="12">
    <source>
        <dbReference type="Proteomes" id="UP000182259"/>
    </source>
</evidence>
<dbReference type="SUPFAM" id="SSF64268">
    <property type="entry name" value="PX domain"/>
    <property type="match status" value="1"/>
</dbReference>
<dbReference type="InterPro" id="IPR044106">
    <property type="entry name" value="PX_Snx41/Atg20"/>
</dbReference>
<dbReference type="InterPro" id="IPR036871">
    <property type="entry name" value="PX_dom_sf"/>
</dbReference>
<dbReference type="InterPro" id="IPR051079">
    <property type="entry name" value="Sorting_Nexin_Autophagy"/>
</dbReference>
<evidence type="ECO:0000259" key="9">
    <source>
        <dbReference type="PROSITE" id="PS50195"/>
    </source>
</evidence>
<dbReference type="SMART" id="SM00312">
    <property type="entry name" value="PX"/>
    <property type="match status" value="1"/>
</dbReference>
<reference evidence="12 13" key="1">
    <citation type="submission" date="2016-10" db="EMBL/GenBank/DDBJ databases">
        <authorList>
            <person name="de Groot N.N."/>
        </authorList>
    </citation>
    <scope>NUCLEOTIDE SEQUENCE [LARGE SCALE GENOMIC DNA]</scope>
    <source>
        <strain evidence="11 13">CBS 141442</strain>
        <strain evidence="10 12">PYCC 4715</strain>
    </source>
</reference>
<evidence type="ECO:0000256" key="4">
    <source>
        <dbReference type="ARBA" id="ARBA00022753"/>
    </source>
</evidence>
<accession>A0A1L0GCB2</accession>
<dbReference type="Pfam" id="PF00787">
    <property type="entry name" value="PX"/>
    <property type="match status" value="1"/>
</dbReference>
<dbReference type="PROSITE" id="PS50195">
    <property type="entry name" value="PX"/>
    <property type="match status" value="1"/>
</dbReference>
<evidence type="ECO:0000313" key="10">
    <source>
        <dbReference type="EMBL" id="SGZ54005.1"/>
    </source>
</evidence>
<dbReference type="EMBL" id="LT635759">
    <property type="protein sequence ID" value="SGZ54178.1"/>
    <property type="molecule type" value="Genomic_DNA"/>
</dbReference>
<dbReference type="Proteomes" id="UP000182334">
    <property type="component" value="Chromosome IV"/>
</dbReference>
<dbReference type="Proteomes" id="UP000182259">
    <property type="component" value="Chromosome III"/>
</dbReference>
<dbReference type="Gene3D" id="3.30.1520.10">
    <property type="entry name" value="Phox-like domain"/>
    <property type="match status" value="1"/>
</dbReference>
<evidence type="ECO:0000256" key="3">
    <source>
        <dbReference type="ARBA" id="ARBA00022448"/>
    </source>
</evidence>
<evidence type="ECO:0000313" key="11">
    <source>
        <dbReference type="EMBL" id="SGZ54178.1"/>
    </source>
</evidence>
<dbReference type="GO" id="GO:0010008">
    <property type="term" value="C:endosome membrane"/>
    <property type="evidence" value="ECO:0007669"/>
    <property type="project" value="UniProtKB-SubCell"/>
</dbReference>
<comment type="similarity">
    <text evidence="2">Belongs to the sorting nexin family.</text>
</comment>
<name>A0A1L0GCB2_9ASCO</name>
<gene>
    <name evidence="10" type="ORF">SAMEA4029009_CIC11G00000001347</name>
    <name evidence="11" type="ORF">SAMEA4029010_CIC11G00000000734</name>
</gene>
<evidence type="ECO:0000256" key="1">
    <source>
        <dbReference type="ARBA" id="ARBA00004481"/>
    </source>
</evidence>
<comment type="subcellular location">
    <subcellularLocation>
        <location evidence="1">Endosome membrane</location>
        <topology evidence="1">Peripheral membrane protein</topology>
    </subcellularLocation>
</comment>
<keyword evidence="13" id="KW-1185">Reference proteome</keyword>
<dbReference type="AlphaFoldDB" id="A0A1L0GCB2"/>
<feature type="compositionally biased region" description="Polar residues" evidence="8">
    <location>
        <begin position="39"/>
        <end position="50"/>
    </location>
</feature>
<dbReference type="GO" id="GO:0042147">
    <property type="term" value="P:retrograde transport, endosome to Golgi"/>
    <property type="evidence" value="ECO:0007669"/>
    <property type="project" value="InterPro"/>
</dbReference>